<comment type="similarity">
    <text evidence="1">Belongs to the membrane fusion protein (MFP) (TC 8.A.1) family.</text>
</comment>
<dbReference type="InterPro" id="IPR058634">
    <property type="entry name" value="AaeA-lik-b-barrel"/>
</dbReference>
<evidence type="ECO:0000259" key="4">
    <source>
        <dbReference type="Pfam" id="PF25963"/>
    </source>
</evidence>
<organism evidence="5 6">
    <name type="scientific">Pseudomonas violetae</name>
    <dbReference type="NCBI Taxonomy" id="2915813"/>
    <lineage>
        <taxon>Bacteria</taxon>
        <taxon>Pseudomonadati</taxon>
        <taxon>Pseudomonadota</taxon>
        <taxon>Gammaproteobacteria</taxon>
        <taxon>Pseudomonadales</taxon>
        <taxon>Pseudomonadaceae</taxon>
        <taxon>Pseudomonas</taxon>
    </lineage>
</organism>
<evidence type="ECO:0000313" key="6">
    <source>
        <dbReference type="Proteomes" id="UP001299876"/>
    </source>
</evidence>
<dbReference type="Proteomes" id="UP001299876">
    <property type="component" value="Unassembled WGS sequence"/>
</dbReference>
<name>A0ABT0ESW5_9PSED</name>
<dbReference type="PANTHER" id="PTHR30386">
    <property type="entry name" value="MEMBRANE FUSION SUBUNIT OF EMRAB-TOLC MULTIDRUG EFFLUX PUMP"/>
    <property type="match status" value="1"/>
</dbReference>
<reference evidence="5 6" key="1">
    <citation type="submission" date="2022-02" db="EMBL/GenBank/DDBJ databases">
        <title>Comparative genomics of the first Antarctic Pseudomonas spp. capable of biotransforming 2,4,6-Trinitrotoluene.</title>
        <authorList>
            <person name="Cabrera M.A."/>
            <person name="Marquez S.L."/>
            <person name="Perez-Donoso J.M."/>
        </authorList>
    </citation>
    <scope>NUCLEOTIDE SEQUENCE [LARGE SCALE GENOMIC DNA]</scope>
    <source>
        <strain evidence="5 6">TNT19</strain>
    </source>
</reference>
<feature type="domain" description="p-hydroxybenzoic acid efflux pump subunit AaeA-like beta-barrel" evidence="4">
    <location>
        <begin position="251"/>
        <end position="337"/>
    </location>
</feature>
<proteinExistence type="inferred from homology"/>
<comment type="caution">
    <text evidence="5">The sequence shown here is derived from an EMBL/GenBank/DDBJ whole genome shotgun (WGS) entry which is preliminary data.</text>
</comment>
<evidence type="ECO:0000259" key="3">
    <source>
        <dbReference type="Pfam" id="PF25917"/>
    </source>
</evidence>
<feature type="domain" description="Multidrug resistance protein MdtA-like barrel-sandwich hybrid" evidence="3">
    <location>
        <begin position="52"/>
        <end position="245"/>
    </location>
</feature>
<dbReference type="SUPFAM" id="SSF111369">
    <property type="entry name" value="HlyD-like secretion proteins"/>
    <property type="match status" value="2"/>
</dbReference>
<keyword evidence="2" id="KW-1133">Transmembrane helix</keyword>
<dbReference type="PANTHER" id="PTHR30386:SF24">
    <property type="entry name" value="MULTIDRUG RESISTANCE EFFLUX PUMP"/>
    <property type="match status" value="1"/>
</dbReference>
<dbReference type="InterPro" id="IPR050739">
    <property type="entry name" value="MFP"/>
</dbReference>
<protein>
    <submittedName>
        <fullName evidence="5">HlyD family secretion protein</fullName>
    </submittedName>
</protein>
<gene>
    <name evidence="5" type="ORF">L9059_01200</name>
</gene>
<dbReference type="Gene3D" id="2.40.30.170">
    <property type="match status" value="1"/>
</dbReference>
<keyword evidence="2" id="KW-0812">Transmembrane</keyword>
<dbReference type="PRINTS" id="PR01490">
    <property type="entry name" value="RTXTOXIND"/>
</dbReference>
<dbReference type="RefSeq" id="WP_247286123.1">
    <property type="nucleotide sequence ID" value="NZ_JAKNRW010000001.1"/>
</dbReference>
<dbReference type="EMBL" id="JAKNRW010000001">
    <property type="protein sequence ID" value="MCK1788828.1"/>
    <property type="molecule type" value="Genomic_DNA"/>
</dbReference>
<keyword evidence="2" id="KW-0472">Membrane</keyword>
<evidence type="ECO:0000256" key="2">
    <source>
        <dbReference type="SAM" id="Phobius"/>
    </source>
</evidence>
<dbReference type="Pfam" id="PF25963">
    <property type="entry name" value="Beta-barrel_AAEA"/>
    <property type="match status" value="1"/>
</dbReference>
<dbReference type="Pfam" id="PF25917">
    <property type="entry name" value="BSH_RND"/>
    <property type="match status" value="1"/>
</dbReference>
<evidence type="ECO:0000256" key="1">
    <source>
        <dbReference type="ARBA" id="ARBA00009477"/>
    </source>
</evidence>
<accession>A0ABT0ESW5</accession>
<sequence>MSQTEVSKKPFWGVAIVLLVLALGVIFWRFVLVESPLQSTNDAFVSADFTLVAPKVSGFIDQVLVEDNQQVKAGEVLARIDPKDYQADLAAANAAIATAHANEENASAALVRQQALIAQAKAVVDGDVSQVEFAQHELERYQNLARQGAGTLQNFQQAKNRLQTAKAQEAEHRAAINAVTKQIDVLDAQHNATRADVMRAEAMQQRATLNLSNTTLLAPFDGVIGRRSLRVGAYVKPGDLLMAVVPVSQAYIIANFQESQLTHIVPGQSATVTVDTFPGEQLKGTVQSIAPATGVTFAAVAPDNATGNFTKVVQRIPVKIVLDANQSTTEQLRVGMSVEASVNTEAPNAKVGTR</sequence>
<dbReference type="InterPro" id="IPR058625">
    <property type="entry name" value="MdtA-like_BSH"/>
</dbReference>
<dbReference type="Gene3D" id="2.40.50.100">
    <property type="match status" value="1"/>
</dbReference>
<keyword evidence="6" id="KW-1185">Reference proteome</keyword>
<evidence type="ECO:0000313" key="5">
    <source>
        <dbReference type="EMBL" id="MCK1788828.1"/>
    </source>
</evidence>
<feature type="transmembrane region" description="Helical" evidence="2">
    <location>
        <begin position="12"/>
        <end position="31"/>
    </location>
</feature>
<dbReference type="Gene3D" id="1.10.287.470">
    <property type="entry name" value="Helix hairpin bin"/>
    <property type="match status" value="2"/>
</dbReference>